<evidence type="ECO:0000256" key="1">
    <source>
        <dbReference type="SAM" id="Phobius"/>
    </source>
</evidence>
<dbReference type="EMBL" id="MGKI01000014">
    <property type="protein sequence ID" value="OGN22196.1"/>
    <property type="molecule type" value="Genomic_DNA"/>
</dbReference>
<evidence type="ECO:0000313" key="2">
    <source>
        <dbReference type="EMBL" id="OGN22196.1"/>
    </source>
</evidence>
<feature type="transmembrane region" description="Helical" evidence="1">
    <location>
        <begin position="7"/>
        <end position="27"/>
    </location>
</feature>
<organism evidence="2 3">
    <name type="scientific">Candidatus Yanofskybacteria bacterium RIFCSPLOWO2_01_FULL_42_49</name>
    <dbReference type="NCBI Taxonomy" id="1802694"/>
    <lineage>
        <taxon>Bacteria</taxon>
        <taxon>Candidatus Yanofskyibacteriota</taxon>
    </lineage>
</organism>
<proteinExistence type="predicted"/>
<name>A0A1F8GBU2_9BACT</name>
<dbReference type="Proteomes" id="UP000178227">
    <property type="component" value="Unassembled WGS sequence"/>
</dbReference>
<reference evidence="2 3" key="1">
    <citation type="journal article" date="2016" name="Nat. Commun.">
        <title>Thousands of microbial genomes shed light on interconnected biogeochemical processes in an aquifer system.</title>
        <authorList>
            <person name="Anantharaman K."/>
            <person name="Brown C.T."/>
            <person name="Hug L.A."/>
            <person name="Sharon I."/>
            <person name="Castelle C.J."/>
            <person name="Probst A.J."/>
            <person name="Thomas B.C."/>
            <person name="Singh A."/>
            <person name="Wilkins M.J."/>
            <person name="Karaoz U."/>
            <person name="Brodie E.L."/>
            <person name="Williams K.H."/>
            <person name="Hubbard S.S."/>
            <person name="Banfield J.F."/>
        </authorList>
    </citation>
    <scope>NUCLEOTIDE SEQUENCE [LARGE SCALE GENOMIC DNA]</scope>
</reference>
<dbReference type="STRING" id="1802694.A2918_03485"/>
<comment type="caution">
    <text evidence="2">The sequence shown here is derived from an EMBL/GenBank/DDBJ whole genome shotgun (WGS) entry which is preliminary data.</text>
</comment>
<evidence type="ECO:0000313" key="3">
    <source>
        <dbReference type="Proteomes" id="UP000178227"/>
    </source>
</evidence>
<dbReference type="AlphaFoldDB" id="A0A1F8GBU2"/>
<protein>
    <submittedName>
        <fullName evidence="2">Uncharacterized protein</fullName>
    </submittedName>
</protein>
<keyword evidence="1" id="KW-0472">Membrane</keyword>
<gene>
    <name evidence="2" type="ORF">A2918_03485</name>
</gene>
<keyword evidence="1" id="KW-0812">Transmembrane</keyword>
<sequence length="193" mass="20983">MENKRNFMLWGSVAVLVLGIISVVYFAKPAEYIEQTAEPTTGPNVVQSSSSAPIPTLTPAMTIKPTATTGEPFIGPNGIKSPATCQVSGEAEFSEPRLYSSNTKISWQNVDSQGRLINWRIIPNDSLIIGPNLFANLIVPDGQYENLTIRLPEKPVSKTYLLTASVTYGQFMGGDLKVKEVNCSGQAEVRISF</sequence>
<accession>A0A1F8GBU2</accession>
<keyword evidence="1" id="KW-1133">Transmembrane helix</keyword>